<name>A0A9P8Q5G2_WICPI</name>
<sequence>MMLILFLKISLEIEEIMADCKESKVQVEIQTVKTKVIPLTQLGKVFKMMNKEAEDPSSPTSTKPIQTANKPGIPKRTAIQVATKAAMEHPMNKSLSEREAKVRNQNPDMNISLVKMATIKM</sequence>
<organism evidence="3 4">
    <name type="scientific">Wickerhamomyces pijperi</name>
    <name type="common">Yeast</name>
    <name type="synonym">Pichia pijperi</name>
    <dbReference type="NCBI Taxonomy" id="599730"/>
    <lineage>
        <taxon>Eukaryota</taxon>
        <taxon>Fungi</taxon>
        <taxon>Dikarya</taxon>
        <taxon>Ascomycota</taxon>
        <taxon>Saccharomycotina</taxon>
        <taxon>Saccharomycetes</taxon>
        <taxon>Phaffomycetales</taxon>
        <taxon>Wickerhamomycetaceae</taxon>
        <taxon>Wickerhamomyces</taxon>
    </lineage>
</organism>
<accession>A0A9P8Q5G2</accession>
<feature type="chain" id="PRO_5040508606" evidence="2">
    <location>
        <begin position="19"/>
        <end position="121"/>
    </location>
</feature>
<evidence type="ECO:0000256" key="2">
    <source>
        <dbReference type="SAM" id="SignalP"/>
    </source>
</evidence>
<gene>
    <name evidence="3" type="ORF">WICPIJ_005584</name>
</gene>
<keyword evidence="2" id="KW-0732">Signal</keyword>
<feature type="compositionally biased region" description="Polar residues" evidence="1">
    <location>
        <begin position="57"/>
        <end position="69"/>
    </location>
</feature>
<dbReference type="Proteomes" id="UP000774326">
    <property type="component" value="Unassembled WGS sequence"/>
</dbReference>
<feature type="signal peptide" evidence="2">
    <location>
        <begin position="1"/>
        <end position="18"/>
    </location>
</feature>
<proteinExistence type="predicted"/>
<feature type="compositionally biased region" description="Basic and acidic residues" evidence="1">
    <location>
        <begin position="88"/>
        <end position="102"/>
    </location>
</feature>
<reference evidence="3" key="1">
    <citation type="journal article" date="2021" name="Open Biol.">
        <title>Shared evolutionary footprints suggest mitochondrial oxidative damage underlies multiple complex I losses in fungi.</title>
        <authorList>
            <person name="Schikora-Tamarit M.A."/>
            <person name="Marcet-Houben M."/>
            <person name="Nosek J."/>
            <person name="Gabaldon T."/>
        </authorList>
    </citation>
    <scope>NUCLEOTIDE SEQUENCE</scope>
    <source>
        <strain evidence="3">CBS2887</strain>
    </source>
</reference>
<reference evidence="3" key="2">
    <citation type="submission" date="2021-01" db="EMBL/GenBank/DDBJ databases">
        <authorList>
            <person name="Schikora-Tamarit M.A."/>
        </authorList>
    </citation>
    <scope>NUCLEOTIDE SEQUENCE</scope>
    <source>
        <strain evidence="3">CBS2887</strain>
    </source>
</reference>
<keyword evidence="4" id="KW-1185">Reference proteome</keyword>
<evidence type="ECO:0000256" key="1">
    <source>
        <dbReference type="SAM" id="MobiDB-lite"/>
    </source>
</evidence>
<feature type="region of interest" description="Disordered" evidence="1">
    <location>
        <begin position="88"/>
        <end position="108"/>
    </location>
</feature>
<evidence type="ECO:0000313" key="3">
    <source>
        <dbReference type="EMBL" id="KAH3683427.1"/>
    </source>
</evidence>
<dbReference type="EMBL" id="JAEUBG010003130">
    <property type="protein sequence ID" value="KAH3683427.1"/>
    <property type="molecule type" value="Genomic_DNA"/>
</dbReference>
<protein>
    <submittedName>
        <fullName evidence="3">Uncharacterized protein</fullName>
    </submittedName>
</protein>
<evidence type="ECO:0000313" key="4">
    <source>
        <dbReference type="Proteomes" id="UP000774326"/>
    </source>
</evidence>
<comment type="caution">
    <text evidence="3">The sequence shown here is derived from an EMBL/GenBank/DDBJ whole genome shotgun (WGS) entry which is preliminary data.</text>
</comment>
<dbReference type="AlphaFoldDB" id="A0A9P8Q5G2"/>
<feature type="region of interest" description="Disordered" evidence="1">
    <location>
        <begin position="50"/>
        <end position="74"/>
    </location>
</feature>